<dbReference type="InterPro" id="IPR012340">
    <property type="entry name" value="NA-bd_OB-fold"/>
</dbReference>
<dbReference type="GO" id="GO:0006367">
    <property type="term" value="P:transcription initiation at RNA polymerase II promoter"/>
    <property type="evidence" value="ECO:0007669"/>
    <property type="project" value="TreeGrafter"/>
</dbReference>
<comment type="caution">
    <text evidence="5">The sequence shown here is derived from an EMBL/GenBank/DDBJ whole genome shotgun (WGS) entry which is preliminary data.</text>
</comment>
<dbReference type="SUPFAM" id="SSF50249">
    <property type="entry name" value="Nucleic acid-binding proteins"/>
    <property type="match status" value="1"/>
</dbReference>
<accession>A0A1G4IBE2</accession>
<dbReference type="Pfam" id="PF03876">
    <property type="entry name" value="SHS2_Rpb7-N"/>
    <property type="match status" value="1"/>
</dbReference>
<dbReference type="Gene3D" id="3.30.1490.120">
    <property type="entry name" value="RNA polymerase Rpb7-like, N-terminal domain"/>
    <property type="match status" value="1"/>
</dbReference>
<dbReference type="Gene3D" id="2.40.50.140">
    <property type="entry name" value="Nucleic acid-binding proteins"/>
    <property type="match status" value="1"/>
</dbReference>
<dbReference type="InterPro" id="IPR045113">
    <property type="entry name" value="Rpb7-like"/>
</dbReference>
<dbReference type="GO" id="GO:0060213">
    <property type="term" value="P:positive regulation of nuclear-transcribed mRNA poly(A) tail shortening"/>
    <property type="evidence" value="ECO:0007669"/>
    <property type="project" value="TreeGrafter"/>
</dbReference>
<dbReference type="GO" id="GO:0003727">
    <property type="term" value="F:single-stranded RNA binding"/>
    <property type="evidence" value="ECO:0007669"/>
    <property type="project" value="TreeGrafter"/>
</dbReference>
<name>A0A1G4IBE2_TRYEQ</name>
<dbReference type="VEuPathDB" id="TriTrypDB:TEOVI_000117200"/>
<feature type="domain" description="RNA polymerase Rpb7-like N-terminal" evidence="4">
    <location>
        <begin position="8"/>
        <end position="81"/>
    </location>
</feature>
<protein>
    <submittedName>
        <fullName evidence="5">RNA polymerase subunit, putative</fullName>
    </submittedName>
</protein>
<evidence type="ECO:0000313" key="5">
    <source>
        <dbReference type="EMBL" id="SCU69606.1"/>
    </source>
</evidence>
<dbReference type="EMBL" id="CZPT02001255">
    <property type="protein sequence ID" value="SCU69606.1"/>
    <property type="molecule type" value="Genomic_DNA"/>
</dbReference>
<dbReference type="AlphaFoldDB" id="A0A1G4IBE2"/>
<dbReference type="InterPro" id="IPR005576">
    <property type="entry name" value="Rpb7-like_N"/>
</dbReference>
<reference evidence="5" key="1">
    <citation type="submission" date="2016-09" db="EMBL/GenBank/DDBJ databases">
        <authorList>
            <person name="Hebert L."/>
            <person name="Moumen B."/>
        </authorList>
    </citation>
    <scope>NUCLEOTIDE SEQUENCE [LARGE SCALE GENOMIC DNA]</scope>
    <source>
        <strain evidence="5">OVI</strain>
    </source>
</reference>
<dbReference type="InterPro" id="IPR036898">
    <property type="entry name" value="RNA_pol_Rpb7-like_N_sf"/>
</dbReference>
<evidence type="ECO:0000259" key="4">
    <source>
        <dbReference type="Pfam" id="PF03876"/>
    </source>
</evidence>
<dbReference type="GeneID" id="92375112"/>
<organism evidence="5 6">
    <name type="scientific">Trypanosoma equiperdum</name>
    <dbReference type="NCBI Taxonomy" id="5694"/>
    <lineage>
        <taxon>Eukaryota</taxon>
        <taxon>Discoba</taxon>
        <taxon>Euglenozoa</taxon>
        <taxon>Kinetoplastea</taxon>
        <taxon>Metakinetoplastina</taxon>
        <taxon>Trypanosomatida</taxon>
        <taxon>Trypanosomatidae</taxon>
        <taxon>Trypanosoma</taxon>
    </lineage>
</organism>
<keyword evidence="3" id="KW-0804">Transcription</keyword>
<keyword evidence="6" id="KW-1185">Reference proteome</keyword>
<comment type="subcellular location">
    <subcellularLocation>
        <location evidence="1">Nucleus</location>
    </subcellularLocation>
</comment>
<dbReference type="PANTHER" id="PTHR12709:SF4">
    <property type="entry name" value="DNA-DIRECTED RNA POLYMERASE II SUBUNIT RPB7"/>
    <property type="match status" value="1"/>
</dbReference>
<proteinExistence type="predicted"/>
<evidence type="ECO:0000256" key="2">
    <source>
        <dbReference type="ARBA" id="ARBA00022478"/>
    </source>
</evidence>
<sequence length="190" mass="21229">MFYKMKLERNIKVEPHLLERTLHRHLEEYLRKAVEGTPLHLSLGNALRSGLARTNQNSSAVIIAVLDILNTSSLEGRVLDDGSVSFFVKYEGLVFKLHRGEVIDVIVSSVEREGWWGDVMGVGRMYISRGQMGNEWVYESDGMRGIWITKDGARSVKEGEIVRVRVVAETPQSEGVLAVGSMVGNYLGPL</sequence>
<dbReference type="Proteomes" id="UP000195570">
    <property type="component" value="Unassembled WGS sequence"/>
</dbReference>
<dbReference type="SUPFAM" id="SSF88798">
    <property type="entry name" value="N-terminal, heterodimerisation domain of RBP7 (RpoE)"/>
    <property type="match status" value="1"/>
</dbReference>
<dbReference type="GO" id="GO:0045948">
    <property type="term" value="P:positive regulation of translational initiation"/>
    <property type="evidence" value="ECO:0007669"/>
    <property type="project" value="TreeGrafter"/>
</dbReference>
<dbReference type="GO" id="GO:0005665">
    <property type="term" value="C:RNA polymerase II, core complex"/>
    <property type="evidence" value="ECO:0007669"/>
    <property type="project" value="TreeGrafter"/>
</dbReference>
<dbReference type="RefSeq" id="XP_067080553.1">
    <property type="nucleotide sequence ID" value="XM_067224452.1"/>
</dbReference>
<keyword evidence="2" id="KW-0240">DNA-directed RNA polymerase</keyword>
<evidence type="ECO:0000256" key="3">
    <source>
        <dbReference type="ARBA" id="ARBA00023163"/>
    </source>
</evidence>
<dbReference type="GO" id="GO:0003697">
    <property type="term" value="F:single-stranded DNA binding"/>
    <property type="evidence" value="ECO:0007669"/>
    <property type="project" value="TreeGrafter"/>
</dbReference>
<dbReference type="GO" id="GO:0000932">
    <property type="term" value="C:P-body"/>
    <property type="evidence" value="ECO:0007669"/>
    <property type="project" value="TreeGrafter"/>
</dbReference>
<dbReference type="CDD" id="cd04329">
    <property type="entry name" value="RNAP_II_Rpb7_N"/>
    <property type="match status" value="1"/>
</dbReference>
<evidence type="ECO:0000313" key="6">
    <source>
        <dbReference type="Proteomes" id="UP000195570"/>
    </source>
</evidence>
<dbReference type="GO" id="GO:0031369">
    <property type="term" value="F:translation initiation factor binding"/>
    <property type="evidence" value="ECO:0007669"/>
    <property type="project" value="TreeGrafter"/>
</dbReference>
<evidence type="ECO:0000256" key="1">
    <source>
        <dbReference type="ARBA" id="ARBA00004123"/>
    </source>
</evidence>
<gene>
    <name evidence="5" type="ORF">TEOVI_000117200</name>
</gene>
<dbReference type="PANTHER" id="PTHR12709">
    <property type="entry name" value="DNA-DIRECTED RNA POLYMERASE II, III"/>
    <property type="match status" value="1"/>
</dbReference>